<accession>A0ABN1BAA1</accession>
<dbReference type="PROSITE" id="PS51078">
    <property type="entry name" value="ICLR_ED"/>
    <property type="match status" value="1"/>
</dbReference>
<evidence type="ECO:0000313" key="6">
    <source>
        <dbReference type="EMBL" id="GAA0492490.1"/>
    </source>
</evidence>
<dbReference type="SUPFAM" id="SSF55781">
    <property type="entry name" value="GAF domain-like"/>
    <property type="match status" value="1"/>
</dbReference>
<feature type="domain" description="IclR-ED" evidence="5">
    <location>
        <begin position="62"/>
        <end position="245"/>
    </location>
</feature>
<dbReference type="SUPFAM" id="SSF46785">
    <property type="entry name" value="Winged helix' DNA-binding domain"/>
    <property type="match status" value="1"/>
</dbReference>
<dbReference type="Gene3D" id="1.10.10.10">
    <property type="entry name" value="Winged helix-like DNA-binding domain superfamily/Winged helix DNA-binding domain"/>
    <property type="match status" value="1"/>
</dbReference>
<dbReference type="Pfam" id="PF01614">
    <property type="entry name" value="IclR_C"/>
    <property type="match status" value="1"/>
</dbReference>
<dbReference type="InterPro" id="IPR050707">
    <property type="entry name" value="HTH_MetabolicPath_Reg"/>
</dbReference>
<dbReference type="PANTHER" id="PTHR30136">
    <property type="entry name" value="HELIX-TURN-HELIX TRANSCRIPTIONAL REGULATOR, ICLR FAMILY"/>
    <property type="match status" value="1"/>
</dbReference>
<evidence type="ECO:0000259" key="4">
    <source>
        <dbReference type="PROSITE" id="PS51077"/>
    </source>
</evidence>
<feature type="domain" description="HTH iclR-type" evidence="4">
    <location>
        <begin position="2"/>
        <end position="61"/>
    </location>
</feature>
<dbReference type="InterPro" id="IPR036388">
    <property type="entry name" value="WH-like_DNA-bd_sf"/>
</dbReference>
<dbReference type="Proteomes" id="UP001500909">
    <property type="component" value="Unassembled WGS sequence"/>
</dbReference>
<dbReference type="PANTHER" id="PTHR30136:SF24">
    <property type="entry name" value="HTH-TYPE TRANSCRIPTIONAL REPRESSOR ALLR"/>
    <property type="match status" value="1"/>
</dbReference>
<dbReference type="Gene3D" id="3.30.450.40">
    <property type="match status" value="1"/>
</dbReference>
<evidence type="ECO:0000256" key="1">
    <source>
        <dbReference type="ARBA" id="ARBA00023015"/>
    </source>
</evidence>
<evidence type="ECO:0000259" key="5">
    <source>
        <dbReference type="PROSITE" id="PS51078"/>
    </source>
</evidence>
<sequence>MSQTVERAIRALELISESPQHPTDVAASLGVHRTTALRLLQDLCQGGLARKREDGSFAVGYRLAGLAQSALEQFDLRTIAHPHLLELGRKLRLTVHIATVEEGRVFYVDKVDPQGGVRLYSQIGKAVVLHTSGVGKVILAYMSPEERAQALKGYSYERFTDATVTTADDFAAQLSEIRERGWAADDGEYEHFINCVAVPVRDGTGAVRTALSVTALKAQVDLARLQELLPTIRATAHTISRALGWTQ</sequence>
<dbReference type="InterPro" id="IPR036390">
    <property type="entry name" value="WH_DNA-bd_sf"/>
</dbReference>
<comment type="caution">
    <text evidence="6">The sequence shown here is derived from an EMBL/GenBank/DDBJ whole genome shotgun (WGS) entry which is preliminary data.</text>
</comment>
<keyword evidence="7" id="KW-1185">Reference proteome</keyword>
<dbReference type="InterPro" id="IPR014757">
    <property type="entry name" value="Tscrpt_reg_IclR_C"/>
</dbReference>
<dbReference type="PROSITE" id="PS51077">
    <property type="entry name" value="HTH_ICLR"/>
    <property type="match status" value="1"/>
</dbReference>
<organism evidence="6 7">
    <name type="scientific">Streptomyces olivaceiscleroticus</name>
    <dbReference type="NCBI Taxonomy" id="68245"/>
    <lineage>
        <taxon>Bacteria</taxon>
        <taxon>Bacillati</taxon>
        <taxon>Actinomycetota</taxon>
        <taxon>Actinomycetes</taxon>
        <taxon>Kitasatosporales</taxon>
        <taxon>Streptomycetaceae</taxon>
        <taxon>Streptomyces</taxon>
    </lineage>
</organism>
<dbReference type="InterPro" id="IPR029016">
    <property type="entry name" value="GAF-like_dom_sf"/>
</dbReference>
<keyword evidence="1" id="KW-0805">Transcription regulation</keyword>
<reference evidence="6 7" key="1">
    <citation type="journal article" date="2019" name="Int. J. Syst. Evol. Microbiol.">
        <title>The Global Catalogue of Microorganisms (GCM) 10K type strain sequencing project: providing services to taxonomists for standard genome sequencing and annotation.</title>
        <authorList>
            <consortium name="The Broad Institute Genomics Platform"/>
            <consortium name="The Broad Institute Genome Sequencing Center for Infectious Disease"/>
            <person name="Wu L."/>
            <person name="Ma J."/>
        </authorList>
    </citation>
    <scope>NUCLEOTIDE SEQUENCE [LARGE SCALE GENOMIC DNA]</scope>
    <source>
        <strain evidence="6 7">JCM 4805</strain>
    </source>
</reference>
<proteinExistence type="predicted"/>
<dbReference type="RefSeq" id="WP_346099219.1">
    <property type="nucleotide sequence ID" value="NZ_BAAABY010000051.1"/>
</dbReference>
<evidence type="ECO:0000313" key="7">
    <source>
        <dbReference type="Proteomes" id="UP001500909"/>
    </source>
</evidence>
<protein>
    <submittedName>
        <fullName evidence="6">IclR family transcriptional regulator</fullName>
    </submittedName>
</protein>
<evidence type="ECO:0000256" key="3">
    <source>
        <dbReference type="ARBA" id="ARBA00023163"/>
    </source>
</evidence>
<gene>
    <name evidence="6" type="ORF">GCM10010361_67160</name>
</gene>
<evidence type="ECO:0000256" key="2">
    <source>
        <dbReference type="ARBA" id="ARBA00023125"/>
    </source>
</evidence>
<keyword evidence="3" id="KW-0804">Transcription</keyword>
<dbReference type="InterPro" id="IPR005471">
    <property type="entry name" value="Tscrpt_reg_IclR_N"/>
</dbReference>
<dbReference type="Pfam" id="PF09339">
    <property type="entry name" value="HTH_IclR"/>
    <property type="match status" value="1"/>
</dbReference>
<dbReference type="EMBL" id="BAAABY010000051">
    <property type="protein sequence ID" value="GAA0492490.1"/>
    <property type="molecule type" value="Genomic_DNA"/>
</dbReference>
<name>A0ABN1BAA1_9ACTN</name>
<keyword evidence="2" id="KW-0238">DNA-binding</keyword>
<dbReference type="SMART" id="SM00346">
    <property type="entry name" value="HTH_ICLR"/>
    <property type="match status" value="1"/>
</dbReference>